<dbReference type="Pfam" id="PF04239">
    <property type="entry name" value="DUF421"/>
    <property type="match status" value="1"/>
</dbReference>
<accession>A0A552V1V2</accession>
<feature type="transmembrane region" description="Helical" evidence="7">
    <location>
        <begin position="48"/>
        <end position="67"/>
    </location>
</feature>
<protein>
    <submittedName>
        <fullName evidence="9">DUF421 domain-containing protein</fullName>
    </submittedName>
</protein>
<keyword evidence="10" id="KW-1185">Reference proteome</keyword>
<gene>
    <name evidence="9" type="ORF">FMM05_11535</name>
</gene>
<evidence type="ECO:0000313" key="10">
    <source>
        <dbReference type="Proteomes" id="UP000320643"/>
    </source>
</evidence>
<dbReference type="PANTHER" id="PTHR34582">
    <property type="entry name" value="UPF0702 TRANSMEMBRANE PROTEIN YCAP"/>
    <property type="match status" value="1"/>
</dbReference>
<keyword evidence="5 7" id="KW-1133">Transmembrane helix</keyword>
<name>A0A552V1V2_9FLAO</name>
<keyword evidence="4 7" id="KW-0812">Transmembrane</keyword>
<evidence type="ECO:0000313" key="9">
    <source>
        <dbReference type="EMBL" id="TRW24454.1"/>
    </source>
</evidence>
<comment type="caution">
    <text evidence="9">The sequence shown here is derived from an EMBL/GenBank/DDBJ whole genome shotgun (WGS) entry which is preliminary data.</text>
</comment>
<dbReference type="PANTHER" id="PTHR34582:SF6">
    <property type="entry name" value="UPF0702 TRANSMEMBRANE PROTEIN YCAP"/>
    <property type="match status" value="1"/>
</dbReference>
<evidence type="ECO:0000256" key="5">
    <source>
        <dbReference type="ARBA" id="ARBA00022989"/>
    </source>
</evidence>
<evidence type="ECO:0000259" key="8">
    <source>
        <dbReference type="Pfam" id="PF04239"/>
    </source>
</evidence>
<keyword evidence="3" id="KW-1003">Cell membrane</keyword>
<organism evidence="9 10">
    <name type="scientific">Flavobacterium zepuense</name>
    <dbReference type="NCBI Taxonomy" id="2593302"/>
    <lineage>
        <taxon>Bacteria</taxon>
        <taxon>Pseudomonadati</taxon>
        <taxon>Bacteroidota</taxon>
        <taxon>Flavobacteriia</taxon>
        <taxon>Flavobacteriales</taxon>
        <taxon>Flavobacteriaceae</taxon>
        <taxon>Flavobacterium</taxon>
    </lineage>
</organism>
<evidence type="ECO:0000256" key="4">
    <source>
        <dbReference type="ARBA" id="ARBA00022692"/>
    </source>
</evidence>
<feature type="transmembrane region" description="Helical" evidence="7">
    <location>
        <begin position="73"/>
        <end position="90"/>
    </location>
</feature>
<comment type="subcellular location">
    <subcellularLocation>
        <location evidence="1">Cell membrane</location>
        <topology evidence="1">Multi-pass membrane protein</topology>
    </subcellularLocation>
</comment>
<evidence type="ECO:0000256" key="3">
    <source>
        <dbReference type="ARBA" id="ARBA00022475"/>
    </source>
</evidence>
<comment type="similarity">
    <text evidence="2">Belongs to the UPF0702 family.</text>
</comment>
<dbReference type="EMBL" id="VJVZ01000006">
    <property type="protein sequence ID" value="TRW24454.1"/>
    <property type="molecule type" value="Genomic_DNA"/>
</dbReference>
<evidence type="ECO:0000256" key="1">
    <source>
        <dbReference type="ARBA" id="ARBA00004651"/>
    </source>
</evidence>
<evidence type="ECO:0000256" key="6">
    <source>
        <dbReference type="ARBA" id="ARBA00023136"/>
    </source>
</evidence>
<sequence>MEFDWNKIFLSDLDWSFALEIIFRTILMFALILLMLRLSGKKGVRQLSIFEVAIIIALGSAAGDPMFNDEMAIIPSVIVFGAVLLFYRLLTYLAAKSKRFEDILEGKAMYVIEDGLFTLEEKATNTFAKDEFFAEMREAGISHTGQVETAILESNGKVSFFYFEDDNVIYGMPVLPKPYAKRSKDINVKGYYSCTYCAYTEQRAQPGACPRCRNDQWVPSINTKRVT</sequence>
<feature type="domain" description="YetF C-terminal" evidence="8">
    <location>
        <begin position="96"/>
        <end position="166"/>
    </location>
</feature>
<dbReference type="OrthoDB" id="6538282at2"/>
<dbReference type="InterPro" id="IPR023090">
    <property type="entry name" value="UPF0702_alpha/beta_dom_sf"/>
</dbReference>
<keyword evidence="6 7" id="KW-0472">Membrane</keyword>
<evidence type="ECO:0000256" key="2">
    <source>
        <dbReference type="ARBA" id="ARBA00006448"/>
    </source>
</evidence>
<dbReference type="AlphaFoldDB" id="A0A552V1V2"/>
<reference evidence="9 10" key="1">
    <citation type="submission" date="2019-07" db="EMBL/GenBank/DDBJ databases">
        <title>Flavobacterium sp. nov., isolated from glacier ice.</title>
        <authorList>
            <person name="Liu Q."/>
            <person name="Xin Y.-H."/>
        </authorList>
    </citation>
    <scope>NUCLEOTIDE SEQUENCE [LARGE SCALE GENOMIC DNA]</scope>
    <source>
        <strain evidence="9 10">ZT4R6</strain>
    </source>
</reference>
<proteinExistence type="inferred from homology"/>
<dbReference type="Proteomes" id="UP000320643">
    <property type="component" value="Unassembled WGS sequence"/>
</dbReference>
<evidence type="ECO:0000256" key="7">
    <source>
        <dbReference type="SAM" id="Phobius"/>
    </source>
</evidence>
<dbReference type="GO" id="GO:0005886">
    <property type="term" value="C:plasma membrane"/>
    <property type="evidence" value="ECO:0007669"/>
    <property type="project" value="UniProtKB-SubCell"/>
</dbReference>
<dbReference type="InterPro" id="IPR007353">
    <property type="entry name" value="DUF421"/>
</dbReference>
<dbReference type="Gene3D" id="3.30.240.20">
    <property type="entry name" value="bsu07140 like domains"/>
    <property type="match status" value="1"/>
</dbReference>
<feature type="transmembrane region" description="Helical" evidence="7">
    <location>
        <begin position="15"/>
        <end position="36"/>
    </location>
</feature>